<dbReference type="RefSeq" id="WP_010408055.1">
    <property type="nucleotide sequence ID" value="NZ_JAWXXV010000001.1"/>
</dbReference>
<feature type="chain" id="PRO_5047259047" evidence="2">
    <location>
        <begin position="23"/>
        <end position="936"/>
    </location>
</feature>
<evidence type="ECO:0000313" key="4">
    <source>
        <dbReference type="Proteomes" id="UP001279660"/>
    </source>
</evidence>
<keyword evidence="4" id="KW-1185">Reference proteome</keyword>
<keyword evidence="2" id="KW-0732">Signal</keyword>
<dbReference type="Proteomes" id="UP001279660">
    <property type="component" value="Unassembled WGS sequence"/>
</dbReference>
<comment type="caution">
    <text evidence="3">The sequence shown here is derived from an EMBL/GenBank/DDBJ whole genome shotgun (WGS) entry which is preliminary data.</text>
</comment>
<dbReference type="Gene3D" id="3.40.720.10">
    <property type="entry name" value="Alkaline Phosphatase, subunit A"/>
    <property type="match status" value="2"/>
</dbReference>
<dbReference type="PANTHER" id="PTHR47197:SF3">
    <property type="entry name" value="DIHYDRO-HEME D1 DEHYDROGENASE"/>
    <property type="match status" value="1"/>
</dbReference>
<dbReference type="SUPFAM" id="SSF50969">
    <property type="entry name" value="YVTN repeat-like/Quinoprotein amine dehydrogenase"/>
    <property type="match status" value="1"/>
</dbReference>
<sequence length="936" mass="99338">MRRALILASTALALWGAGRATAQDQGTALPTGQTLTPLAAPGARFAPLVARTGPNPAYVADGAAAIAVSPNGREMLVLTSGFNRYNGPDGKLVLAQSGQYLFRYRIDAKGPTWLQTLTMPNSYSGVAWSPDGTRILVGGGVDDVVHVFAKGASGTFASVGKPIPLGHNKTGNGSEVLPQAAGVAISPDGTRALVANYYNDSVSLIDLKRGTVLVEQDLRPGKIDAAQAGVAGGENPFAIVWRDATHAYVSAPRDRQIVALEVTGDAIKVATRIATLGPPTALLLDTKARRLYATEDNADRLAVIDTAQDRLVMEPRLGLPDALGATPGKGVNPNALARLADGRLLVTFGGINALAVVAPVDQGMQVQGLIPTGWYPSAVAVSAQGNHVFVVNRKSPPGPNPLGCAPKLAVQKAQPTACGAANQYIFQLEKAGLLDFPLPAPKALVATTLQVARNIGLDAAPARAAAEAKLAALRAHIKHVVFIVKENRTYDQVLGDLEKGNGDPKLAILGQALSPNHHQLARQFVTLDNFYDSGEQSSTGWTWTTAARVPDLLEKNAPVNYAQRGLAYEAEEADRSIYTALTPTERRAVNPKAPTDPDVLPGPALLTAPDGDDDASAGQGFLWNAAIRAGLSVRNYGFSDASIYDKGEPGAKPLEREPAKTGTRIYTPGDRLLASRSDPYFRGFDQKMPDYWRMLEWQREFDAADTAGTVPALTLLRLSHDHFGDFKEAIDGVNTVETEMADNDYAVGRVIERIAASKVADSTVVFIIEDDAQNGADHVDARRSIAFVVGAHVKQQALVSTRYTTVSLLRTIEALLGLKPLGLNDALALPMADVFDMTATPWSYRATAASVLKTTALPIPDDRYGVATRVCPTHTAQYWADAMRGQNFAQEDRLDTAAFNTALWRGLGSGPEPVVRSGADLRFGRNLVAATGATCS</sequence>
<proteinExistence type="predicted"/>
<dbReference type="InterPro" id="IPR017850">
    <property type="entry name" value="Alkaline_phosphatase_core_sf"/>
</dbReference>
<reference evidence="3 4" key="1">
    <citation type="submission" date="2023-11" db="EMBL/GenBank/DDBJ databases">
        <title>MicrobeMod: A computational toolkit for identifying prokaryotic methylation and restriction-modification with nanopore sequencing.</title>
        <authorList>
            <person name="Crits-Christoph A."/>
            <person name="Kang S.C."/>
            <person name="Lee H."/>
            <person name="Ostrov N."/>
        </authorList>
    </citation>
    <scope>NUCLEOTIDE SEQUENCE [LARGE SCALE GENOMIC DNA]</scope>
    <source>
        <strain evidence="3 4">ATCC 14820</strain>
    </source>
</reference>
<dbReference type="InterPro" id="IPR051200">
    <property type="entry name" value="Host-pathogen_enzymatic-act"/>
</dbReference>
<gene>
    <name evidence="3" type="ORF">SIL82_14455</name>
</gene>
<feature type="signal peptide" evidence="2">
    <location>
        <begin position="1"/>
        <end position="22"/>
    </location>
</feature>
<feature type="region of interest" description="Disordered" evidence="1">
    <location>
        <begin position="581"/>
        <end position="611"/>
    </location>
</feature>
<evidence type="ECO:0000313" key="3">
    <source>
        <dbReference type="EMBL" id="MDX5985456.1"/>
    </source>
</evidence>
<accession>A0ABU4PMY9</accession>
<dbReference type="InterPro" id="IPR015943">
    <property type="entry name" value="WD40/YVTN_repeat-like_dom_sf"/>
</dbReference>
<evidence type="ECO:0000256" key="2">
    <source>
        <dbReference type="SAM" id="SignalP"/>
    </source>
</evidence>
<protein>
    <submittedName>
        <fullName evidence="3">Bifunctional YncE family protein/alkaline phosphatase family protein</fullName>
    </submittedName>
</protein>
<dbReference type="SUPFAM" id="SSF53649">
    <property type="entry name" value="Alkaline phosphatase-like"/>
    <property type="match status" value="1"/>
</dbReference>
<dbReference type="Gene3D" id="2.130.10.10">
    <property type="entry name" value="YVTN repeat-like/Quinoprotein amine dehydrogenase"/>
    <property type="match status" value="2"/>
</dbReference>
<dbReference type="EMBL" id="JAWXXV010000001">
    <property type="protein sequence ID" value="MDX5985456.1"/>
    <property type="molecule type" value="Genomic_DNA"/>
</dbReference>
<dbReference type="PANTHER" id="PTHR47197">
    <property type="entry name" value="PROTEIN NIRF"/>
    <property type="match status" value="1"/>
</dbReference>
<dbReference type="InterPro" id="IPR011044">
    <property type="entry name" value="Quino_amine_DH_bsu"/>
</dbReference>
<name>A0ABU4PMY9_9SPHN</name>
<organism evidence="3 4">
    <name type="scientific">Sphingomonas echinoides</name>
    <dbReference type="NCBI Taxonomy" id="59803"/>
    <lineage>
        <taxon>Bacteria</taxon>
        <taxon>Pseudomonadati</taxon>
        <taxon>Pseudomonadota</taxon>
        <taxon>Alphaproteobacteria</taxon>
        <taxon>Sphingomonadales</taxon>
        <taxon>Sphingomonadaceae</taxon>
        <taxon>Sphingomonas</taxon>
    </lineage>
</organism>
<evidence type="ECO:0000256" key="1">
    <source>
        <dbReference type="SAM" id="MobiDB-lite"/>
    </source>
</evidence>